<sequence>MPLPEKIKEEAAATRDCRRHRRPYAKPPRIRPTRAVTKVLELTHDSSKNAEHAKPERSRLKPPERRSLEAPPARHQAEETLTCRRSTLRELRRRTYLKVNKRSRAEEPTHIATRHQIVENWHRSTKWKTRSGQFTNPKSRRLELSLTRCPRQGSRGRRPPQAVDPHEQATVAEGAPRNQRPPSISNRSGGAETKRKEKTEIRGRESASDAGGPDAGAEYHRR</sequence>
<name>A0A817B8E2_BRANA</name>
<reference evidence="2" key="1">
    <citation type="submission" date="2021-01" db="EMBL/GenBank/DDBJ databases">
        <authorList>
            <consortium name="Genoscope - CEA"/>
            <person name="William W."/>
        </authorList>
    </citation>
    <scope>NUCLEOTIDE SEQUENCE</scope>
</reference>
<dbReference type="AlphaFoldDB" id="A0A817B8E2"/>
<organism evidence="2">
    <name type="scientific">Brassica napus</name>
    <name type="common">Rape</name>
    <dbReference type="NCBI Taxonomy" id="3708"/>
    <lineage>
        <taxon>Eukaryota</taxon>
        <taxon>Viridiplantae</taxon>
        <taxon>Streptophyta</taxon>
        <taxon>Embryophyta</taxon>
        <taxon>Tracheophyta</taxon>
        <taxon>Spermatophyta</taxon>
        <taxon>Magnoliopsida</taxon>
        <taxon>eudicotyledons</taxon>
        <taxon>Gunneridae</taxon>
        <taxon>Pentapetalae</taxon>
        <taxon>rosids</taxon>
        <taxon>malvids</taxon>
        <taxon>Brassicales</taxon>
        <taxon>Brassicaceae</taxon>
        <taxon>Brassiceae</taxon>
        <taxon>Brassica</taxon>
    </lineage>
</organism>
<feature type="region of interest" description="Disordered" evidence="1">
    <location>
        <begin position="122"/>
        <end position="222"/>
    </location>
</feature>
<feature type="compositionally biased region" description="Basic and acidic residues" evidence="1">
    <location>
        <begin position="1"/>
        <end position="16"/>
    </location>
</feature>
<accession>A0A817B8E2</accession>
<feature type="compositionally biased region" description="Basic and acidic residues" evidence="1">
    <location>
        <begin position="192"/>
        <end position="207"/>
    </location>
</feature>
<dbReference type="EMBL" id="HG994364">
    <property type="protein sequence ID" value="CAF2317650.1"/>
    <property type="molecule type" value="Genomic_DNA"/>
</dbReference>
<proteinExistence type="predicted"/>
<feature type="compositionally biased region" description="Basic residues" evidence="1">
    <location>
        <begin position="17"/>
        <end position="32"/>
    </location>
</feature>
<evidence type="ECO:0000256" key="1">
    <source>
        <dbReference type="SAM" id="MobiDB-lite"/>
    </source>
</evidence>
<feature type="compositionally biased region" description="Basic and acidic residues" evidence="1">
    <location>
        <begin position="75"/>
        <end position="86"/>
    </location>
</feature>
<gene>
    <name evidence="2" type="ORF">DARMORV10_A10P06880.1</name>
</gene>
<dbReference type="Proteomes" id="UP001295469">
    <property type="component" value="Chromosome A10"/>
</dbReference>
<feature type="compositionally biased region" description="Basic and acidic residues" evidence="1">
    <location>
        <begin position="41"/>
        <end position="68"/>
    </location>
</feature>
<feature type="region of interest" description="Disordered" evidence="1">
    <location>
        <begin position="1"/>
        <end position="86"/>
    </location>
</feature>
<protein>
    <submittedName>
        <fullName evidence="2">(rape) hypothetical protein</fullName>
    </submittedName>
</protein>
<evidence type="ECO:0000313" key="2">
    <source>
        <dbReference type="EMBL" id="CAF2317650.1"/>
    </source>
</evidence>